<proteinExistence type="predicted"/>
<name>A0A9I9EFZ1_CUCME</name>
<protein>
    <submittedName>
        <fullName evidence="1">Uncharacterized protein</fullName>
    </submittedName>
</protein>
<dbReference type="Gramene" id="MELO3C032946.2.1">
    <property type="protein sequence ID" value="MELO3C032946.2.1"/>
    <property type="gene ID" value="MELO3C032946.2"/>
</dbReference>
<evidence type="ECO:0000313" key="1">
    <source>
        <dbReference type="EnsemblPlants" id="MELO3C032946.2.1"/>
    </source>
</evidence>
<accession>A0A9I9EFZ1</accession>
<organism evidence="1">
    <name type="scientific">Cucumis melo</name>
    <name type="common">Muskmelon</name>
    <dbReference type="NCBI Taxonomy" id="3656"/>
    <lineage>
        <taxon>Eukaryota</taxon>
        <taxon>Viridiplantae</taxon>
        <taxon>Streptophyta</taxon>
        <taxon>Embryophyta</taxon>
        <taxon>Tracheophyta</taxon>
        <taxon>Spermatophyta</taxon>
        <taxon>Magnoliopsida</taxon>
        <taxon>eudicotyledons</taxon>
        <taxon>Gunneridae</taxon>
        <taxon>Pentapetalae</taxon>
        <taxon>rosids</taxon>
        <taxon>fabids</taxon>
        <taxon>Cucurbitales</taxon>
        <taxon>Cucurbitaceae</taxon>
        <taxon>Benincaseae</taxon>
        <taxon>Cucumis</taxon>
    </lineage>
</organism>
<reference evidence="1" key="1">
    <citation type="submission" date="2023-03" db="UniProtKB">
        <authorList>
            <consortium name="EnsemblPlants"/>
        </authorList>
    </citation>
    <scope>IDENTIFICATION</scope>
</reference>
<dbReference type="AlphaFoldDB" id="A0A9I9EFZ1"/>
<sequence length="66" mass="7451">MNNKRGDGGENLESKKKGHVEGRCVMEGVKIKHGYLRAQPWERKLVGNGLWDRSNWVGLGYNLQVG</sequence>
<dbReference type="EnsemblPlants" id="MELO3C032946.2.1">
    <property type="protein sequence ID" value="MELO3C032946.2.1"/>
    <property type="gene ID" value="MELO3C032946.2"/>
</dbReference>